<keyword evidence="5 8" id="KW-0812">Transmembrane</keyword>
<accession>A0ABW1KTH9</accession>
<evidence type="ECO:0000256" key="1">
    <source>
        <dbReference type="ARBA" id="ARBA00004651"/>
    </source>
</evidence>
<comment type="caution">
    <text evidence="10">The sequence shown here is derived from an EMBL/GenBank/DDBJ whole genome shotgun (WGS) entry which is preliminary data.</text>
</comment>
<keyword evidence="6 8" id="KW-1133">Transmembrane helix</keyword>
<feature type="domain" description="EamA" evidence="9">
    <location>
        <begin position="16"/>
        <end position="152"/>
    </location>
</feature>
<keyword evidence="11" id="KW-1185">Reference proteome</keyword>
<feature type="transmembrane region" description="Helical" evidence="8">
    <location>
        <begin position="12"/>
        <end position="31"/>
    </location>
</feature>
<reference evidence="10 11" key="1">
    <citation type="submission" date="2024-09" db="EMBL/GenBank/DDBJ databases">
        <authorList>
            <person name="Zhang Z.-H."/>
        </authorList>
    </citation>
    <scope>NUCLEOTIDE SEQUENCE [LARGE SCALE GENOMIC DNA]</scope>
    <source>
        <strain evidence="10 11">HHTR114</strain>
    </source>
</reference>
<keyword evidence="3" id="KW-0813">Transport</keyword>
<evidence type="ECO:0000256" key="3">
    <source>
        <dbReference type="ARBA" id="ARBA00022448"/>
    </source>
</evidence>
<comment type="subcellular location">
    <subcellularLocation>
        <location evidence="1">Cell membrane</location>
        <topology evidence="1">Multi-pass membrane protein</topology>
    </subcellularLocation>
</comment>
<evidence type="ECO:0000256" key="6">
    <source>
        <dbReference type="ARBA" id="ARBA00022989"/>
    </source>
</evidence>
<dbReference type="Pfam" id="PF00892">
    <property type="entry name" value="EamA"/>
    <property type="match status" value="1"/>
</dbReference>
<keyword evidence="7 8" id="KW-0472">Membrane</keyword>
<name>A0ABW1KTH9_9PROT</name>
<dbReference type="NCBIfam" id="TIGR00688">
    <property type="entry name" value="rarD"/>
    <property type="match status" value="1"/>
</dbReference>
<evidence type="ECO:0000256" key="8">
    <source>
        <dbReference type="SAM" id="Phobius"/>
    </source>
</evidence>
<feature type="transmembrane region" description="Helical" evidence="8">
    <location>
        <begin position="249"/>
        <end position="268"/>
    </location>
</feature>
<dbReference type="InterPro" id="IPR037185">
    <property type="entry name" value="EmrE-like"/>
</dbReference>
<evidence type="ECO:0000256" key="7">
    <source>
        <dbReference type="ARBA" id="ARBA00023136"/>
    </source>
</evidence>
<evidence type="ECO:0000256" key="5">
    <source>
        <dbReference type="ARBA" id="ARBA00022692"/>
    </source>
</evidence>
<dbReference type="RefSeq" id="WP_379879410.1">
    <property type="nucleotide sequence ID" value="NZ_JBHPON010000001.1"/>
</dbReference>
<evidence type="ECO:0000313" key="10">
    <source>
        <dbReference type="EMBL" id="MFC6035264.1"/>
    </source>
</evidence>
<organism evidence="10 11">
    <name type="scientific">Hyphococcus aureus</name>
    <dbReference type="NCBI Taxonomy" id="2666033"/>
    <lineage>
        <taxon>Bacteria</taxon>
        <taxon>Pseudomonadati</taxon>
        <taxon>Pseudomonadota</taxon>
        <taxon>Alphaproteobacteria</taxon>
        <taxon>Parvularculales</taxon>
        <taxon>Parvularculaceae</taxon>
        <taxon>Hyphococcus</taxon>
    </lineage>
</organism>
<keyword evidence="4" id="KW-1003">Cell membrane</keyword>
<dbReference type="InterPro" id="IPR000620">
    <property type="entry name" value="EamA_dom"/>
</dbReference>
<dbReference type="SUPFAM" id="SSF103481">
    <property type="entry name" value="Multidrug resistance efflux transporter EmrE"/>
    <property type="match status" value="1"/>
</dbReference>
<comment type="similarity">
    <text evidence="2">Belongs to the EamA transporter family.</text>
</comment>
<dbReference type="InterPro" id="IPR004626">
    <property type="entry name" value="RarD"/>
</dbReference>
<feature type="transmembrane region" description="Helical" evidence="8">
    <location>
        <begin position="274"/>
        <end position="292"/>
    </location>
</feature>
<feature type="transmembrane region" description="Helical" evidence="8">
    <location>
        <begin position="80"/>
        <end position="100"/>
    </location>
</feature>
<evidence type="ECO:0000313" key="11">
    <source>
        <dbReference type="Proteomes" id="UP001596116"/>
    </source>
</evidence>
<dbReference type="EMBL" id="JBHPON010000001">
    <property type="protein sequence ID" value="MFC6035264.1"/>
    <property type="molecule type" value="Genomic_DNA"/>
</dbReference>
<feature type="transmembrane region" description="Helical" evidence="8">
    <location>
        <begin position="222"/>
        <end position="242"/>
    </location>
</feature>
<sequence length="306" mass="33228">MSSTPPNTPHDSAVRLGLICGVFAYGLWGLLPVYLKALGDVTPMEIVGHRILWSVPFGALILTFRKQWGETFKAFASPRMVLLLGFSAAVIGGNWLVYVWAVANDCVLQASLGYYINPLMFVAAGVFVLKEKLNRLQMAAVAMASFGVAILTFGAGVFPWVSMILAFSFTAYGYVRKMLNVGAMPGLFIETAVLSPFALIFLIWFAGSHGLAFGQGDLKLDLLLIAAGPVTVLPLMLFALAARRLRFTTLGFLQYIGPTGQFLLGLYYGEPFTLYHAVCFGLIWSALAVLSIDAVRQNRKARAPAV</sequence>
<evidence type="ECO:0000256" key="4">
    <source>
        <dbReference type="ARBA" id="ARBA00022475"/>
    </source>
</evidence>
<gene>
    <name evidence="10" type="primary">rarD</name>
    <name evidence="10" type="ORF">ACFMB1_06890</name>
</gene>
<evidence type="ECO:0000256" key="2">
    <source>
        <dbReference type="ARBA" id="ARBA00007362"/>
    </source>
</evidence>
<feature type="transmembrane region" description="Helical" evidence="8">
    <location>
        <begin position="187"/>
        <end position="207"/>
    </location>
</feature>
<protein>
    <submittedName>
        <fullName evidence="10">EamA family transporter RarD</fullName>
    </submittedName>
</protein>
<dbReference type="Proteomes" id="UP001596116">
    <property type="component" value="Unassembled WGS sequence"/>
</dbReference>
<proteinExistence type="inferred from homology"/>
<evidence type="ECO:0000259" key="9">
    <source>
        <dbReference type="Pfam" id="PF00892"/>
    </source>
</evidence>
<feature type="transmembrane region" description="Helical" evidence="8">
    <location>
        <begin position="112"/>
        <end position="129"/>
    </location>
</feature>